<reference evidence="2 3" key="1">
    <citation type="submission" date="2022-07" db="EMBL/GenBank/DDBJ databases">
        <title>Methylomonas rivi sp. nov., Methylomonas rosea sp. nov., Methylomonas aureus sp. nov. and Methylomonas subterranea sp. nov., four novel methanotrophs isolated from a freshwater creek and the deep terrestrial subsurface.</title>
        <authorList>
            <person name="Abin C."/>
            <person name="Sankaranarayanan K."/>
            <person name="Garner C."/>
            <person name="Sindelar R."/>
            <person name="Kotary K."/>
            <person name="Garner R."/>
            <person name="Barclay S."/>
            <person name="Lawson P."/>
            <person name="Krumholz L."/>
        </authorList>
    </citation>
    <scope>NUCLEOTIDE SEQUENCE [LARGE SCALE GENOMIC DNA]</scope>
    <source>
        <strain evidence="2 3">WSC-7</strain>
    </source>
</reference>
<dbReference type="EMBL" id="JANIBL010000102">
    <property type="protein sequence ID" value="MCQ8119870.1"/>
    <property type="molecule type" value="Genomic_DNA"/>
</dbReference>
<evidence type="ECO:0000313" key="3">
    <source>
        <dbReference type="Proteomes" id="UP001524570"/>
    </source>
</evidence>
<proteinExistence type="predicted"/>
<keyword evidence="1" id="KW-0812">Transmembrane</keyword>
<keyword evidence="3" id="KW-1185">Reference proteome</keyword>
<evidence type="ECO:0000256" key="1">
    <source>
        <dbReference type="SAM" id="Phobius"/>
    </source>
</evidence>
<gene>
    <name evidence="2" type="ORF">NP589_20815</name>
</gene>
<comment type="caution">
    <text evidence="2">The sequence shown here is derived from an EMBL/GenBank/DDBJ whole genome shotgun (WGS) entry which is preliminary data.</text>
</comment>
<name>A0ABT1TYM1_9GAMM</name>
<evidence type="ECO:0000313" key="2">
    <source>
        <dbReference type="EMBL" id="MCQ8119870.1"/>
    </source>
</evidence>
<protein>
    <recommendedName>
        <fullName evidence="4">DUF4124 domain-containing protein</fullName>
    </recommendedName>
</protein>
<dbReference type="Proteomes" id="UP001524570">
    <property type="component" value="Unassembled WGS sequence"/>
</dbReference>
<keyword evidence="1" id="KW-0472">Membrane</keyword>
<feature type="transmembrane region" description="Helical" evidence="1">
    <location>
        <begin position="28"/>
        <end position="48"/>
    </location>
</feature>
<organism evidence="2 3">
    <name type="scientific">Methylomonas rosea</name>
    <dbReference type="NCBI Taxonomy" id="2952227"/>
    <lineage>
        <taxon>Bacteria</taxon>
        <taxon>Pseudomonadati</taxon>
        <taxon>Pseudomonadota</taxon>
        <taxon>Gammaproteobacteria</taxon>
        <taxon>Methylococcales</taxon>
        <taxon>Methylococcaceae</taxon>
        <taxon>Methylomonas</taxon>
    </lineage>
</organism>
<accession>A0ABT1TYM1</accession>
<evidence type="ECO:0008006" key="4">
    <source>
        <dbReference type="Google" id="ProtNLM"/>
    </source>
</evidence>
<dbReference type="RefSeq" id="WP_256608688.1">
    <property type="nucleotide sequence ID" value="NZ_JANIBL010000102.1"/>
</dbReference>
<sequence>MCENKLTAGFSGAIRVRAANVFLLNYWSRAMKILFLIGFSICAFLPVYQAMAQPMKCVVDGKTLYTDDQTLCAKGAIKPINGSVLISSSPKAIQDADNIAKPALELPSGLNGILQHFGITEKELADGWQTVMEAHKRGSWKAPEIPEDDK</sequence>
<keyword evidence="1" id="KW-1133">Transmembrane helix</keyword>